<dbReference type="PANTHER" id="PTHR35093:SF8">
    <property type="entry name" value="OUTER MEMBRANE PROTEIN NMB0088-RELATED"/>
    <property type="match status" value="1"/>
</dbReference>
<proteinExistence type="inferred from homology"/>
<evidence type="ECO:0000313" key="8">
    <source>
        <dbReference type="EMBL" id="MBB6498296.1"/>
    </source>
</evidence>
<dbReference type="GO" id="GO:0015483">
    <property type="term" value="F:long-chain fatty acid transporting porin activity"/>
    <property type="evidence" value="ECO:0007669"/>
    <property type="project" value="TreeGrafter"/>
</dbReference>
<comment type="caution">
    <text evidence="8">The sequence shown here is derived from an EMBL/GenBank/DDBJ whole genome shotgun (WGS) entry which is preliminary data.</text>
</comment>
<name>A0A7X0J275_9SPHI</name>
<keyword evidence="4" id="KW-0812">Transmembrane</keyword>
<evidence type="ECO:0000256" key="6">
    <source>
        <dbReference type="ARBA" id="ARBA00023136"/>
    </source>
</evidence>
<keyword evidence="6" id="KW-0472">Membrane</keyword>
<reference evidence="8 9" key="1">
    <citation type="submission" date="2020-08" db="EMBL/GenBank/DDBJ databases">
        <title>Genomic Encyclopedia of Type Strains, Phase IV (KMG-V): Genome sequencing to study the core and pangenomes of soil and plant-associated prokaryotes.</title>
        <authorList>
            <person name="Whitman W."/>
        </authorList>
    </citation>
    <scope>NUCLEOTIDE SEQUENCE [LARGE SCALE GENOMIC DNA]</scope>
    <source>
        <strain evidence="8 9">M2T3</strain>
    </source>
</reference>
<evidence type="ECO:0000256" key="2">
    <source>
        <dbReference type="ARBA" id="ARBA00008163"/>
    </source>
</evidence>
<dbReference type="InterPro" id="IPR005017">
    <property type="entry name" value="OMPP1/FadL/TodX"/>
</dbReference>
<gene>
    <name evidence="8" type="ORF">HDF25_000420</name>
</gene>
<dbReference type="SUPFAM" id="SSF56935">
    <property type="entry name" value="Porins"/>
    <property type="match status" value="1"/>
</dbReference>
<dbReference type="PANTHER" id="PTHR35093">
    <property type="entry name" value="OUTER MEMBRANE PROTEIN NMB0088-RELATED"/>
    <property type="match status" value="1"/>
</dbReference>
<evidence type="ECO:0000256" key="4">
    <source>
        <dbReference type="ARBA" id="ARBA00022692"/>
    </source>
</evidence>
<sequence length="503" mass="55160">MKKFIQLVVVAIVGTTSNIYAQNIYAGDALRFSRTDYGSSARFKGLGNAQTSLGGDISSIGGNPAGLGMFTRSEFSITPEFNIIQANSNYLGQNTKTDKNKFNLNQAAAVWYNPIVKPRGSNLNKGVLSVVWGLGYNRNNDFSVENNYSAKNNQSSIANDWAQRANGYTPDNLQKGNVETTAYDSYLIELQPGTTNQYIPATSSTNNVQSQNEVRRGSTSEFNFSGAINISNQLYVGASIAFANVHYESNSTYTETGSIVATPTNRYLGYQYSLVNGVDTRTNGAGITGRVGLIYKPVEAVRLGATFQSPTWMHMEVDRSEILDVSYTGGANPQNIPSDFMNSNFNYNVRTPYKGSFGASVILAKNALLTADVDYVDYASTKLSVSDGYADDIRANNNFIKNNYGSAFNYRVGGEYKIDQFSLRAGYGYSGTPYKVDPGNLSAIKSYSGGIGYRINQYYIDLAYQRVETNNFFSPYFLDNGSEPLATTKVARNNIFMTVGVRF</sequence>
<dbReference type="EMBL" id="JACHCC010000001">
    <property type="protein sequence ID" value="MBB6498296.1"/>
    <property type="molecule type" value="Genomic_DNA"/>
</dbReference>
<dbReference type="RefSeq" id="WP_184622267.1">
    <property type="nucleotide sequence ID" value="NZ_JACHCC010000001.1"/>
</dbReference>
<keyword evidence="5" id="KW-0732">Signal</keyword>
<evidence type="ECO:0000256" key="7">
    <source>
        <dbReference type="ARBA" id="ARBA00023237"/>
    </source>
</evidence>
<comment type="similarity">
    <text evidence="2">Belongs to the OmpP1/FadL family.</text>
</comment>
<evidence type="ECO:0008006" key="10">
    <source>
        <dbReference type="Google" id="ProtNLM"/>
    </source>
</evidence>
<dbReference type="AlphaFoldDB" id="A0A7X0J275"/>
<dbReference type="Proteomes" id="UP000521017">
    <property type="component" value="Unassembled WGS sequence"/>
</dbReference>
<comment type="subcellular location">
    <subcellularLocation>
        <location evidence="1">Cell outer membrane</location>
        <topology evidence="1">Multi-pass membrane protein</topology>
    </subcellularLocation>
</comment>
<evidence type="ECO:0000313" key="9">
    <source>
        <dbReference type="Proteomes" id="UP000521017"/>
    </source>
</evidence>
<evidence type="ECO:0000256" key="1">
    <source>
        <dbReference type="ARBA" id="ARBA00004571"/>
    </source>
</evidence>
<dbReference type="Gene3D" id="2.40.160.60">
    <property type="entry name" value="Outer membrane protein transport protein (OMPP1/FadL/TodX)"/>
    <property type="match status" value="1"/>
</dbReference>
<keyword evidence="3" id="KW-1134">Transmembrane beta strand</keyword>
<organism evidence="8 9">
    <name type="scientific">Pedobacter cryoconitis</name>
    <dbReference type="NCBI Taxonomy" id="188932"/>
    <lineage>
        <taxon>Bacteria</taxon>
        <taxon>Pseudomonadati</taxon>
        <taxon>Bacteroidota</taxon>
        <taxon>Sphingobacteriia</taxon>
        <taxon>Sphingobacteriales</taxon>
        <taxon>Sphingobacteriaceae</taxon>
        <taxon>Pedobacter</taxon>
    </lineage>
</organism>
<evidence type="ECO:0000256" key="3">
    <source>
        <dbReference type="ARBA" id="ARBA00022452"/>
    </source>
</evidence>
<protein>
    <recommendedName>
        <fullName evidence="10">Long-subunit fatty acid transport protein</fullName>
    </recommendedName>
</protein>
<keyword evidence="7" id="KW-0998">Cell outer membrane</keyword>
<accession>A0A7X0J275</accession>
<dbReference type="GO" id="GO:0009279">
    <property type="term" value="C:cell outer membrane"/>
    <property type="evidence" value="ECO:0007669"/>
    <property type="project" value="UniProtKB-SubCell"/>
</dbReference>
<evidence type="ECO:0000256" key="5">
    <source>
        <dbReference type="ARBA" id="ARBA00022729"/>
    </source>
</evidence>